<keyword evidence="3" id="KW-1185">Reference proteome</keyword>
<dbReference type="EMBL" id="SKBQ01000021">
    <property type="protein sequence ID" value="TPX15455.1"/>
    <property type="molecule type" value="Genomic_DNA"/>
</dbReference>
<name>A0A507AXE0_9PEZI</name>
<feature type="domain" description="Heterokaryon incompatibility" evidence="1">
    <location>
        <begin position="103"/>
        <end position="259"/>
    </location>
</feature>
<dbReference type="GeneID" id="41971882"/>
<protein>
    <recommendedName>
        <fullName evidence="1">Heterokaryon incompatibility domain-containing protein</fullName>
    </recommendedName>
</protein>
<gene>
    <name evidence="2" type="ORF">E0L32_004435</name>
</gene>
<evidence type="ECO:0000259" key="1">
    <source>
        <dbReference type="Pfam" id="PF06985"/>
    </source>
</evidence>
<comment type="caution">
    <text evidence="2">The sequence shown here is derived from an EMBL/GenBank/DDBJ whole genome shotgun (WGS) entry which is preliminary data.</text>
</comment>
<sequence length="631" mass="71679">MAFTHPVSIVSRSHSMAEHALSPHQRSFSYPLEDLRSAQTRFALRQLYDLPKSWPAALVSRWVHECTLEHALCRNEGRKPIAGLWLIDCNTLQIVPAPAEPSYVALSYVWGKFRKTPQDTPHGSLPSPLPLLISDAIEVCRQLGFQYLWVDKYCIDQNNPQVKHNQIQQMDLVYRNGQLTIIAAAGKDETYGLPGVSSCPRRTLPTRQKRPRALSTSEDPACGIKCYCDGNLSTTSTILDVQRAVLRSKWSTRGWTYQEGSLSRRCLAFTDEQVYFECDSGICYCEAPGTVETSSEAAIGIFRTLVPDPRNSFDRQYLALLGAIEEYSKRELTYDSDILYAFAGIMRRYQSLSPSIKQIAGLPFIVQDAQGGVCEINIGDSDDIEVDLEMDGSSPPPPVHDLDWDLKQQLKDTSFPYGLAWAHKHSCWEEDHVKPRRRGQLPSWAWPEWAGEVTFCWWGTIRLNDFQPFIEDIKVELRDGKVMPYQDLPSPAAGCHQQDGQTLAPQALLFKSIPIPPRLVDVKWANRERVEWSVCGFRTSLSLSAGADSPFRFRKDLVKRGLFELVILGGDGDWKPPSREHSLLLVLGRHDEDWVRCGVMRVDCSLRELLDALVEHDVFPYYERKKVYRVE</sequence>
<dbReference type="Proteomes" id="UP000319257">
    <property type="component" value="Unassembled WGS sequence"/>
</dbReference>
<dbReference type="InParanoid" id="A0A507AXE0"/>
<dbReference type="AlphaFoldDB" id="A0A507AXE0"/>
<organism evidence="2 3">
    <name type="scientific">Thyridium curvatum</name>
    <dbReference type="NCBI Taxonomy" id="1093900"/>
    <lineage>
        <taxon>Eukaryota</taxon>
        <taxon>Fungi</taxon>
        <taxon>Dikarya</taxon>
        <taxon>Ascomycota</taxon>
        <taxon>Pezizomycotina</taxon>
        <taxon>Sordariomycetes</taxon>
        <taxon>Sordariomycetidae</taxon>
        <taxon>Thyridiales</taxon>
        <taxon>Thyridiaceae</taxon>
        <taxon>Thyridium</taxon>
    </lineage>
</organism>
<dbReference type="OrthoDB" id="5428863at2759"/>
<reference evidence="2 3" key="1">
    <citation type="submission" date="2019-06" db="EMBL/GenBank/DDBJ databases">
        <title>Draft genome sequence of the filamentous fungus Phialemoniopsis curvata isolated from diesel fuel.</title>
        <authorList>
            <person name="Varaljay V.A."/>
            <person name="Lyon W.J."/>
            <person name="Crouch A.L."/>
            <person name="Drake C.E."/>
            <person name="Hollomon J.M."/>
            <person name="Nadeau L.J."/>
            <person name="Nunn H.S."/>
            <person name="Stevenson B.S."/>
            <person name="Bojanowski C.L."/>
            <person name="Crookes-Goodson W.J."/>
        </authorList>
    </citation>
    <scope>NUCLEOTIDE SEQUENCE [LARGE SCALE GENOMIC DNA]</scope>
    <source>
        <strain evidence="2 3">D216</strain>
    </source>
</reference>
<dbReference type="STRING" id="1093900.A0A507AXE0"/>
<dbReference type="Pfam" id="PF06985">
    <property type="entry name" value="HET"/>
    <property type="match status" value="1"/>
</dbReference>
<dbReference type="PANTHER" id="PTHR33112">
    <property type="entry name" value="DOMAIN PROTEIN, PUTATIVE-RELATED"/>
    <property type="match status" value="1"/>
</dbReference>
<dbReference type="PANTHER" id="PTHR33112:SF1">
    <property type="entry name" value="HETEROKARYON INCOMPATIBILITY DOMAIN-CONTAINING PROTEIN"/>
    <property type="match status" value="1"/>
</dbReference>
<accession>A0A507AXE0</accession>
<evidence type="ECO:0000313" key="3">
    <source>
        <dbReference type="Proteomes" id="UP000319257"/>
    </source>
</evidence>
<evidence type="ECO:0000313" key="2">
    <source>
        <dbReference type="EMBL" id="TPX15455.1"/>
    </source>
</evidence>
<dbReference type="RefSeq" id="XP_030997166.1">
    <property type="nucleotide sequence ID" value="XM_031138845.1"/>
</dbReference>
<proteinExistence type="predicted"/>
<dbReference type="InterPro" id="IPR010730">
    <property type="entry name" value="HET"/>
</dbReference>